<dbReference type="InterPro" id="IPR010343">
    <property type="entry name" value="ArAE_1"/>
</dbReference>
<evidence type="ECO:0000256" key="5">
    <source>
        <dbReference type="ARBA" id="ARBA00023136"/>
    </source>
</evidence>
<dbReference type="EMBL" id="BOQE01000001">
    <property type="protein sequence ID" value="GIM46751.1"/>
    <property type="molecule type" value="Genomic_DNA"/>
</dbReference>
<accession>A0AAV4LG77</accession>
<keyword evidence="4 6" id="KW-1133">Transmembrane helix</keyword>
<dbReference type="PANTHER" id="PTHR40064">
    <property type="entry name" value="MEMBRANE PROTEIN-RELATED"/>
    <property type="match status" value="1"/>
</dbReference>
<reference evidence="7" key="1">
    <citation type="journal article" date="2023" name="Int. J. Syst. Evol. Microbiol.">
        <title>Collibacillus ludicampi gen. nov., sp. nov., a new soil bacterium of the family Alicyclobacillaceae.</title>
        <authorList>
            <person name="Jojima T."/>
            <person name="Ioku Y."/>
            <person name="Fukuta Y."/>
            <person name="Shirasaka N."/>
            <person name="Matsumura Y."/>
            <person name="Mori M."/>
        </authorList>
    </citation>
    <scope>NUCLEOTIDE SEQUENCE</scope>
    <source>
        <strain evidence="7">TP075</strain>
    </source>
</reference>
<proteinExistence type="predicted"/>
<evidence type="ECO:0000256" key="3">
    <source>
        <dbReference type="ARBA" id="ARBA00022692"/>
    </source>
</evidence>
<dbReference type="Proteomes" id="UP001057291">
    <property type="component" value="Unassembled WGS sequence"/>
</dbReference>
<evidence type="ECO:0008006" key="9">
    <source>
        <dbReference type="Google" id="ProtNLM"/>
    </source>
</evidence>
<sequence length="320" mass="35928">MIGARVIKTSLAVSLSVLTARTLDLHTPLFAGIVSVLSVQPSIIRSFRLGIQQTMSAAIGSVLGALTMYSFGTSCFVVGLVTLILMVLHVKFRRANMLLISVVSAINTMGAADLTFLEAAGNEVSLVLIGVGIGTLVNCLHKPKHQERAEDLIQQSEAMLRALLHFMCLSFKEQEITSYPIMREQIDQVREYIERGKEISRLMIEDEKIVNFSGKNTLMIFRTLESCVERIRDMSKALQGTACLPAELAFSEKAIALLVKMQERKFLGRSAHMDVMGKILEKRRKSMWTQQKGEEYFESKLAFYNFYGFLHEYLKMIDSV</sequence>
<evidence type="ECO:0000256" key="6">
    <source>
        <dbReference type="SAM" id="Phobius"/>
    </source>
</evidence>
<evidence type="ECO:0000256" key="4">
    <source>
        <dbReference type="ARBA" id="ARBA00022989"/>
    </source>
</evidence>
<keyword evidence="5 6" id="KW-0472">Membrane</keyword>
<dbReference type="AlphaFoldDB" id="A0AAV4LG77"/>
<keyword evidence="2" id="KW-1003">Cell membrane</keyword>
<organism evidence="7 8">
    <name type="scientific">Collibacillus ludicampi</name>
    <dbReference type="NCBI Taxonomy" id="2771369"/>
    <lineage>
        <taxon>Bacteria</taxon>
        <taxon>Bacillati</taxon>
        <taxon>Bacillota</taxon>
        <taxon>Bacilli</taxon>
        <taxon>Bacillales</taxon>
        <taxon>Alicyclobacillaceae</taxon>
        <taxon>Collibacillus</taxon>
    </lineage>
</organism>
<comment type="subcellular location">
    <subcellularLocation>
        <location evidence="1">Cell membrane</location>
        <topology evidence="1">Multi-pass membrane protein</topology>
    </subcellularLocation>
</comment>
<dbReference type="Pfam" id="PF06081">
    <property type="entry name" value="ArAE_1"/>
    <property type="match status" value="1"/>
</dbReference>
<dbReference type="InterPro" id="IPR052984">
    <property type="entry name" value="UPF0421"/>
</dbReference>
<evidence type="ECO:0000313" key="8">
    <source>
        <dbReference type="Proteomes" id="UP001057291"/>
    </source>
</evidence>
<evidence type="ECO:0000313" key="7">
    <source>
        <dbReference type="EMBL" id="GIM46751.1"/>
    </source>
</evidence>
<name>A0AAV4LG77_9BACL</name>
<evidence type="ECO:0000256" key="1">
    <source>
        <dbReference type="ARBA" id="ARBA00004651"/>
    </source>
</evidence>
<gene>
    <name evidence="7" type="ORF">DNHGIG_23000</name>
</gene>
<dbReference type="RefSeq" id="WP_282199812.1">
    <property type="nucleotide sequence ID" value="NZ_BOQE01000001.1"/>
</dbReference>
<feature type="transmembrane region" description="Helical" evidence="6">
    <location>
        <begin position="95"/>
        <end position="112"/>
    </location>
</feature>
<evidence type="ECO:0000256" key="2">
    <source>
        <dbReference type="ARBA" id="ARBA00022475"/>
    </source>
</evidence>
<dbReference type="GO" id="GO:0005886">
    <property type="term" value="C:plasma membrane"/>
    <property type="evidence" value="ECO:0007669"/>
    <property type="project" value="UniProtKB-SubCell"/>
</dbReference>
<comment type="caution">
    <text evidence="7">The sequence shown here is derived from an EMBL/GenBank/DDBJ whole genome shotgun (WGS) entry which is preliminary data.</text>
</comment>
<feature type="transmembrane region" description="Helical" evidence="6">
    <location>
        <begin position="62"/>
        <end position="88"/>
    </location>
</feature>
<protein>
    <recommendedName>
        <fullName evidence="9">Aromatic acid exporter family protein</fullName>
    </recommendedName>
</protein>
<keyword evidence="3 6" id="KW-0812">Transmembrane</keyword>
<keyword evidence="8" id="KW-1185">Reference proteome</keyword>
<dbReference type="PANTHER" id="PTHR40064:SF1">
    <property type="entry name" value="MEMBRANE PROTEIN"/>
    <property type="match status" value="1"/>
</dbReference>